<dbReference type="Proteomes" id="UP000307173">
    <property type="component" value="Unassembled WGS sequence"/>
</dbReference>
<dbReference type="PRINTS" id="PR00096">
    <property type="entry name" value="GATASE"/>
</dbReference>
<dbReference type="GO" id="GO:0046820">
    <property type="term" value="F:4-amino-4-deoxychorismate synthase activity"/>
    <property type="evidence" value="ECO:0007669"/>
    <property type="project" value="UniProtKB-EC"/>
</dbReference>
<dbReference type="GO" id="GO:0000162">
    <property type="term" value="P:L-tryptophan biosynthetic process"/>
    <property type="evidence" value="ECO:0007669"/>
    <property type="project" value="TreeGrafter"/>
</dbReference>
<dbReference type="GO" id="GO:0046656">
    <property type="term" value="P:folic acid biosynthetic process"/>
    <property type="evidence" value="ECO:0007669"/>
    <property type="project" value="UniProtKB-KW"/>
</dbReference>
<feature type="domain" description="Chorismate-utilising enzyme C-terminal" evidence="11">
    <location>
        <begin position="450"/>
        <end position="711"/>
    </location>
</feature>
<feature type="domain" description="Anthranilate synthase component I N-terminal" evidence="12">
    <location>
        <begin position="255"/>
        <end position="402"/>
    </location>
</feature>
<dbReference type="Gene3D" id="3.60.120.10">
    <property type="entry name" value="Anthranilate synthase"/>
    <property type="match status" value="1"/>
</dbReference>
<comment type="similarity">
    <text evidence="3">In the C-terminal section; belongs to the anthranilate synthase component I family.</text>
</comment>
<dbReference type="InterPro" id="IPR029062">
    <property type="entry name" value="Class_I_gatase-like"/>
</dbReference>
<dbReference type="NCBIfam" id="TIGR01823">
    <property type="entry name" value="PabB-fungal"/>
    <property type="match status" value="1"/>
</dbReference>
<dbReference type="NCBIfam" id="TIGR00566">
    <property type="entry name" value="trpG_papA"/>
    <property type="match status" value="1"/>
</dbReference>
<evidence type="ECO:0000256" key="8">
    <source>
        <dbReference type="ARBA" id="ARBA00031329"/>
    </source>
</evidence>
<evidence type="ECO:0000313" key="14">
    <source>
        <dbReference type="Proteomes" id="UP000307173"/>
    </source>
</evidence>
<dbReference type="Pfam" id="PF04715">
    <property type="entry name" value="Anth_synt_I_N"/>
    <property type="match status" value="1"/>
</dbReference>
<dbReference type="EMBL" id="SELW01000080">
    <property type="protein sequence ID" value="TID30966.1"/>
    <property type="molecule type" value="Genomic_DNA"/>
</dbReference>
<dbReference type="PANTHER" id="PTHR11236:SF18">
    <property type="entry name" value="AMINODEOXYCHORISMATE SYNTHASE"/>
    <property type="match status" value="1"/>
</dbReference>
<dbReference type="STRING" id="52247.A0A4T0X637"/>
<dbReference type="SUPFAM" id="SSF56322">
    <property type="entry name" value="ADC synthase"/>
    <property type="match status" value="1"/>
</dbReference>
<proteinExistence type="inferred from homology"/>
<dbReference type="PANTHER" id="PTHR11236">
    <property type="entry name" value="AMINOBENZOATE/ANTHRANILATE SYNTHASE"/>
    <property type="match status" value="1"/>
</dbReference>
<comment type="pathway">
    <text evidence="2">Cofactor biosynthesis; tetrahydrofolate biosynthesis; 4-aminobenzoate from chorismate: step 1/2.</text>
</comment>
<evidence type="ECO:0000259" key="11">
    <source>
        <dbReference type="Pfam" id="PF00425"/>
    </source>
</evidence>
<evidence type="ECO:0000259" key="10">
    <source>
        <dbReference type="Pfam" id="PF00117"/>
    </source>
</evidence>
<dbReference type="GO" id="GO:0008153">
    <property type="term" value="P:4-aminobenzoate biosynthetic process"/>
    <property type="evidence" value="ECO:0007669"/>
    <property type="project" value="TreeGrafter"/>
</dbReference>
<evidence type="ECO:0000256" key="9">
    <source>
        <dbReference type="ARBA" id="ARBA00031904"/>
    </source>
</evidence>
<dbReference type="InterPro" id="IPR006221">
    <property type="entry name" value="TrpG/PapA_dom"/>
</dbReference>
<dbReference type="InterPro" id="IPR015890">
    <property type="entry name" value="Chorismate_C"/>
</dbReference>
<evidence type="ECO:0000313" key="13">
    <source>
        <dbReference type="EMBL" id="TID30966.1"/>
    </source>
</evidence>
<evidence type="ECO:0000256" key="7">
    <source>
        <dbReference type="ARBA" id="ARBA00022962"/>
    </source>
</evidence>
<protein>
    <recommendedName>
        <fullName evidence="4">aminodeoxychorismate synthase</fullName>
        <ecNumber evidence="4">2.6.1.85</ecNumber>
    </recommendedName>
    <alternativeName>
        <fullName evidence="8">Para-aminobenzoate synthase</fullName>
    </alternativeName>
    <alternativeName>
        <fullName evidence="9">p-aminobenzoic acid synthase</fullName>
    </alternativeName>
</protein>
<dbReference type="InterPro" id="IPR006805">
    <property type="entry name" value="Anth_synth_I_N"/>
</dbReference>
<dbReference type="AlphaFoldDB" id="A0A4T0X637"/>
<comment type="catalytic activity">
    <reaction evidence="1">
        <text>chorismate + L-glutamine = 4-amino-4-deoxychorismate + L-glutamate</text>
        <dbReference type="Rhea" id="RHEA:11672"/>
        <dbReference type="ChEBI" id="CHEBI:29748"/>
        <dbReference type="ChEBI" id="CHEBI:29985"/>
        <dbReference type="ChEBI" id="CHEBI:58359"/>
        <dbReference type="ChEBI" id="CHEBI:58406"/>
        <dbReference type="EC" id="2.6.1.85"/>
    </reaction>
</comment>
<keyword evidence="5" id="KW-0808">Transferase</keyword>
<dbReference type="UniPathway" id="UPA00077">
    <property type="reaction ID" value="UER00149"/>
</dbReference>
<dbReference type="OrthoDB" id="64220at2759"/>
<keyword evidence="7" id="KW-0315">Glutamine amidotransferase</keyword>
<dbReference type="GO" id="GO:0005737">
    <property type="term" value="C:cytoplasm"/>
    <property type="evidence" value="ECO:0007669"/>
    <property type="project" value="TreeGrafter"/>
</dbReference>
<reference evidence="13 14" key="1">
    <citation type="journal article" date="2019" name="Front. Genet.">
        <title>Whole-Genome Sequencing of the Opportunistic Yeast Pathogen Candida inconspicua Uncovers Its Hybrid Origin.</title>
        <authorList>
            <person name="Mixao V."/>
            <person name="Hansen A.P."/>
            <person name="Saus E."/>
            <person name="Boekhout T."/>
            <person name="Lass-Florl C."/>
            <person name="Gabaldon T."/>
        </authorList>
    </citation>
    <scope>NUCLEOTIDE SEQUENCE [LARGE SCALE GENOMIC DNA]</scope>
    <source>
        <strain evidence="13 14">CBS 180</strain>
    </source>
</reference>
<comment type="caution">
    <text evidence="13">The sequence shown here is derived from an EMBL/GenBank/DDBJ whole genome shotgun (WGS) entry which is preliminary data.</text>
</comment>
<evidence type="ECO:0000256" key="1">
    <source>
        <dbReference type="ARBA" id="ARBA00001000"/>
    </source>
</evidence>
<name>A0A4T0X637_9ASCO</name>
<evidence type="ECO:0000256" key="4">
    <source>
        <dbReference type="ARBA" id="ARBA00013139"/>
    </source>
</evidence>
<dbReference type="Pfam" id="PF00425">
    <property type="entry name" value="Chorismate_bind"/>
    <property type="match status" value="1"/>
</dbReference>
<keyword evidence="6" id="KW-0289">Folate biosynthesis</keyword>
<dbReference type="PRINTS" id="PR00099">
    <property type="entry name" value="CPSGATASE"/>
</dbReference>
<dbReference type="Gene3D" id="3.40.50.880">
    <property type="match status" value="1"/>
</dbReference>
<evidence type="ECO:0000256" key="6">
    <source>
        <dbReference type="ARBA" id="ARBA00022909"/>
    </source>
</evidence>
<dbReference type="InterPro" id="IPR005801">
    <property type="entry name" value="ADC_synthase"/>
</dbReference>
<evidence type="ECO:0000256" key="5">
    <source>
        <dbReference type="ARBA" id="ARBA00022679"/>
    </source>
</evidence>
<evidence type="ECO:0000256" key="3">
    <source>
        <dbReference type="ARBA" id="ARBA00005970"/>
    </source>
</evidence>
<dbReference type="InterPro" id="IPR010117">
    <property type="entry name" value="PabB_fungal"/>
</dbReference>
<dbReference type="InterPro" id="IPR017926">
    <property type="entry name" value="GATASE"/>
</dbReference>
<organism evidence="13 14">
    <name type="scientific">Pichia inconspicua</name>
    <dbReference type="NCBI Taxonomy" id="52247"/>
    <lineage>
        <taxon>Eukaryota</taxon>
        <taxon>Fungi</taxon>
        <taxon>Dikarya</taxon>
        <taxon>Ascomycota</taxon>
        <taxon>Saccharomycotina</taxon>
        <taxon>Pichiomycetes</taxon>
        <taxon>Pichiales</taxon>
        <taxon>Pichiaceae</taxon>
        <taxon>Pichia</taxon>
    </lineage>
</organism>
<accession>A0A4T0X637</accession>
<dbReference type="GO" id="GO:0046654">
    <property type="term" value="P:tetrahydrofolate biosynthetic process"/>
    <property type="evidence" value="ECO:0007669"/>
    <property type="project" value="UniProtKB-UniPathway"/>
</dbReference>
<evidence type="ECO:0000256" key="2">
    <source>
        <dbReference type="ARBA" id="ARBA00005009"/>
    </source>
</evidence>
<dbReference type="EC" id="2.6.1.85" evidence="4"/>
<evidence type="ECO:0000259" key="12">
    <source>
        <dbReference type="Pfam" id="PF04715"/>
    </source>
</evidence>
<gene>
    <name evidence="13" type="ORF">CANINC_000449</name>
</gene>
<keyword evidence="14" id="KW-1185">Reference proteome</keyword>
<dbReference type="PRINTS" id="PR00097">
    <property type="entry name" value="ANTSNTHASEII"/>
</dbReference>
<dbReference type="InterPro" id="IPR019999">
    <property type="entry name" value="Anth_synth_I-like"/>
</dbReference>
<dbReference type="PROSITE" id="PS51273">
    <property type="entry name" value="GATASE_TYPE_1"/>
    <property type="match status" value="1"/>
</dbReference>
<feature type="domain" description="Glutamine amidotransferase" evidence="10">
    <location>
        <begin position="4"/>
        <end position="203"/>
    </location>
</feature>
<sequence>MSILLVDSYDSFTYNLRDLIHRATKAHVITIHNDSYNLSNENERSELNRLIDSVDAVVIGPGPGSPSNPNDIGCIPHIYRSYPEKPILGICLGFQILCLINNCEVDYLSKPIHGQVHSINVVDHSSLFKGLPDFIDCVRYHSIYVKEKGLSSTIKPLAYYSGDESNPDRVLMAAQHIESPHYGVQYHPESICSSLGFEMVQNFWNTVNRKSKLDDSLSHDKHLITSKPLIEKFNPEVEFSYQFQQLDNLNNVDNDKILRLCDILQSSDQDVLILNSASAPGEWSLVGLPTTNESTVITHSTEDPKVILLSKWNSTENSTVETEDVFQFLANFMSKRYFNPVIPHEVLKMCPFIGGLIGYMSYEEGYFVDIDDLEKRTKSNIDDTKLCFIERFIAIDPEKNAYVVSIRPIDELFLKKINTIFASDFLIDQQDESKITLNKLKDSKITLPEKDTYFKAFDECQKYLHSGDSYELCLTYNTIVQIPQKVSPWEIYKALVKKNPSPYSAYMNFKSSMLLSTSPERFISWTPKFCQMRPIKGTLKKQPNIDYEKACELLKIPKELGENLMIVDLIRDNLLYLLDKIEVTKLMSVEEYETIYQLVSVIEGTFGNEFKGVDVLKNSLPPGSMTGAPKKRSVEILQQLENRQRRGLYSGICGYWSVNDNADWSVIIRSLFRYQDDLVNDEGFDTYRCGAGGALTVLSTAEGEWDEMLVKLHSVLQLFENVSCI</sequence>
<dbReference type="CDD" id="cd01743">
    <property type="entry name" value="GATase1_Anthranilate_Synthase"/>
    <property type="match status" value="1"/>
</dbReference>
<dbReference type="Pfam" id="PF00117">
    <property type="entry name" value="GATase"/>
    <property type="match status" value="1"/>
</dbReference>
<dbReference type="SUPFAM" id="SSF52317">
    <property type="entry name" value="Class I glutamine amidotransferase-like"/>
    <property type="match status" value="1"/>
</dbReference>